<sequence>MRMTLAALVVGLGLVVTVAAAAALYNYGILADETRIDGWNPMLWVLLLAGVATALIGTIQIATVAGERSDARAR</sequence>
<feature type="transmembrane region" description="Helical" evidence="1">
    <location>
        <begin position="45"/>
        <end position="65"/>
    </location>
</feature>
<organism evidence="2 3">
    <name type="scientific">Microbacterium invictum</name>
    <dbReference type="NCBI Taxonomy" id="515415"/>
    <lineage>
        <taxon>Bacteria</taxon>
        <taxon>Bacillati</taxon>
        <taxon>Actinomycetota</taxon>
        <taxon>Actinomycetes</taxon>
        <taxon>Micrococcales</taxon>
        <taxon>Microbacteriaceae</taxon>
        <taxon>Microbacterium</taxon>
    </lineage>
</organism>
<proteinExistence type="predicted"/>
<keyword evidence="1" id="KW-0472">Membrane</keyword>
<accession>A0ABZ0VB77</accession>
<evidence type="ECO:0000313" key="2">
    <source>
        <dbReference type="EMBL" id="WQB70868.1"/>
    </source>
</evidence>
<keyword evidence="1" id="KW-0812">Transmembrane</keyword>
<evidence type="ECO:0000256" key="1">
    <source>
        <dbReference type="SAM" id="Phobius"/>
    </source>
</evidence>
<dbReference type="Proteomes" id="UP001324533">
    <property type="component" value="Chromosome"/>
</dbReference>
<reference evidence="2 3" key="1">
    <citation type="submission" date="2023-06" db="EMBL/GenBank/DDBJ databases">
        <title>Rock-solubilizing bacteria, Microbacterium invictum, promotes re-establishment of vegetation in rocky wasteland by accelerating rock bio-weathering and reshaping soil bacterial community.</title>
        <authorList>
            <person name="Liu C."/>
        </authorList>
    </citation>
    <scope>NUCLEOTIDE SEQUENCE [LARGE SCALE GENOMIC DNA]</scope>
    <source>
        <strain evidence="2 3">X-18</strain>
    </source>
</reference>
<gene>
    <name evidence="2" type="ORF">T9R20_02605</name>
</gene>
<dbReference type="RefSeq" id="WP_322411004.1">
    <property type="nucleotide sequence ID" value="NZ_CP139779.1"/>
</dbReference>
<evidence type="ECO:0000313" key="3">
    <source>
        <dbReference type="Proteomes" id="UP001324533"/>
    </source>
</evidence>
<dbReference type="EMBL" id="CP139779">
    <property type="protein sequence ID" value="WQB70868.1"/>
    <property type="molecule type" value="Genomic_DNA"/>
</dbReference>
<keyword evidence="1" id="KW-1133">Transmembrane helix</keyword>
<keyword evidence="3" id="KW-1185">Reference proteome</keyword>
<protein>
    <submittedName>
        <fullName evidence="2">Uncharacterized protein</fullName>
    </submittedName>
</protein>
<name>A0ABZ0VB77_9MICO</name>